<reference evidence="1 2" key="1">
    <citation type="submission" date="2013-12" db="EMBL/GenBank/DDBJ databases">
        <title>Complete Genomes of Pseudomonas monteilii SB3078 and SB3101, two Benzene, Toluene and Ethylbenzene Degrading Bacteria used for Bioaugmentation.</title>
        <authorList>
            <person name="Dueholm M.S."/>
            <person name="Albertsen M."/>
            <person name="D'Imperio S."/>
            <person name="Tale V.P."/>
            <person name="Lewis D."/>
            <person name="Nilsen P.H."/>
            <person name="Nielsen J.L."/>
        </authorList>
    </citation>
    <scope>NUCLEOTIDE SEQUENCE [LARGE SCALE GENOMIC DNA]</scope>
    <source>
        <strain evidence="1 2">SB3101</strain>
    </source>
</reference>
<proteinExistence type="predicted"/>
<organism evidence="1 2">
    <name type="scientific">Pseudomonas monteilii SB3101</name>
    <dbReference type="NCBI Taxonomy" id="1435058"/>
    <lineage>
        <taxon>Bacteria</taxon>
        <taxon>Pseudomonadati</taxon>
        <taxon>Pseudomonadota</taxon>
        <taxon>Gammaproteobacteria</taxon>
        <taxon>Pseudomonadales</taxon>
        <taxon>Pseudomonadaceae</taxon>
        <taxon>Pseudomonas</taxon>
    </lineage>
</organism>
<dbReference type="Proteomes" id="UP000018660">
    <property type="component" value="Chromosome"/>
</dbReference>
<dbReference type="AlphaFoldDB" id="V9V7Y7"/>
<sequence length="367" mass="41701">MTKLEFSLINELEGENALLLAALHKTQEALELTQKASHQLSLELDQQKFKVKKLLKKAQTPWEIDSFNAKLIYNNNDKHIIEWELNETFVGDHYVDHIKFKTISEDHITGFSFEKNSNFLSTANQFDGVKEILLIPQKGSATAGSNGSLSKLSTTDWAQLKALAIKLIAFLNAPIKHEISNYAPIAMICKGLERLLEILHKWPDTLRYDGVVLNKSYQMENYHSIEIMLSNVVLGEKTWPSFTYRVATFSDENFDSHPRLEFPEDCGVLDSWFADNQDAEEKKFELRFAHPNRIDTTVWNRLSNSDHHFIAALISKLNEQVTSICPTDTQYATNGDWLALANSMTSIAKQALNPAKQRTKTPTLASN</sequence>
<gene>
    <name evidence="1" type="ORF">X970_05070</name>
</gene>
<accession>V9V7Y7</accession>
<protein>
    <submittedName>
        <fullName evidence="1">Uncharacterized protein</fullName>
    </submittedName>
</protein>
<evidence type="ECO:0000313" key="2">
    <source>
        <dbReference type="Proteomes" id="UP000018660"/>
    </source>
</evidence>
<dbReference type="KEGG" id="pmot:X970_05070"/>
<dbReference type="PATRIC" id="fig|1435058.3.peg.1001"/>
<evidence type="ECO:0000313" key="1">
    <source>
        <dbReference type="EMBL" id="AHC91031.1"/>
    </source>
</evidence>
<dbReference type="HOGENOM" id="CLU_040164_0_0_6"/>
<name>V9V7Y7_9PSED</name>
<dbReference type="EMBL" id="CP006979">
    <property type="protein sequence ID" value="AHC91031.1"/>
    <property type="molecule type" value="Genomic_DNA"/>
</dbReference>